<accession>A0ABQ0EPG5</accession>
<dbReference type="PANTHER" id="PTHR24291:SF165">
    <property type="entry name" value="CYTOCHROME P450 4A10-RELATED"/>
    <property type="match status" value="1"/>
</dbReference>
<reference evidence="6 7" key="1">
    <citation type="submission" date="2024-08" db="EMBL/GenBank/DDBJ databases">
        <title>The draft genome of Apodemus speciosus.</title>
        <authorList>
            <person name="Nabeshima K."/>
            <person name="Suzuki S."/>
            <person name="Onuma M."/>
        </authorList>
    </citation>
    <scope>NUCLEOTIDE SEQUENCE [LARGE SCALE GENOMIC DNA]</scope>
    <source>
        <strain evidence="6">IB14-021</strain>
    </source>
</reference>
<evidence type="ECO:0000313" key="7">
    <source>
        <dbReference type="Proteomes" id="UP001623349"/>
    </source>
</evidence>
<comment type="caution">
    <text evidence="6">The sequence shown here is derived from an EMBL/GenBank/DDBJ whole genome shotgun (WGS) entry which is preliminary data.</text>
</comment>
<dbReference type="PANTHER" id="PTHR24291">
    <property type="entry name" value="CYTOCHROME P450 FAMILY 4"/>
    <property type="match status" value="1"/>
</dbReference>
<dbReference type="PRINTS" id="PR00463">
    <property type="entry name" value="EP450I"/>
</dbReference>
<evidence type="ECO:0000313" key="6">
    <source>
        <dbReference type="EMBL" id="GAB1288758.1"/>
    </source>
</evidence>
<keyword evidence="2" id="KW-0349">Heme</keyword>
<keyword evidence="4" id="KW-0408">Iron</keyword>
<protein>
    <submittedName>
        <fullName evidence="6">Cytochrome P450, family 4, subfamily a, polypeptide 29</fullName>
    </submittedName>
</protein>
<evidence type="ECO:0000256" key="3">
    <source>
        <dbReference type="ARBA" id="ARBA00022723"/>
    </source>
</evidence>
<keyword evidence="5" id="KW-0503">Monooxygenase</keyword>
<evidence type="ECO:0000256" key="4">
    <source>
        <dbReference type="ARBA" id="ARBA00023004"/>
    </source>
</evidence>
<evidence type="ECO:0000256" key="1">
    <source>
        <dbReference type="ARBA" id="ARBA00010617"/>
    </source>
</evidence>
<evidence type="ECO:0000256" key="5">
    <source>
        <dbReference type="ARBA" id="ARBA00023033"/>
    </source>
</evidence>
<dbReference type="EMBL" id="BAAFST010000004">
    <property type="protein sequence ID" value="GAB1288758.1"/>
    <property type="molecule type" value="Genomic_DNA"/>
</dbReference>
<dbReference type="Pfam" id="PF00067">
    <property type="entry name" value="p450"/>
    <property type="match status" value="1"/>
</dbReference>
<proteinExistence type="inferred from homology"/>
<comment type="similarity">
    <text evidence="1">Belongs to the cytochrome P450 family.</text>
</comment>
<dbReference type="PRINTS" id="PR00385">
    <property type="entry name" value="P450"/>
</dbReference>
<keyword evidence="5" id="KW-0560">Oxidoreductase</keyword>
<dbReference type="InterPro" id="IPR036396">
    <property type="entry name" value="Cyt_P450_sf"/>
</dbReference>
<gene>
    <name evidence="6" type="ORF">APTSU1_000398800</name>
</gene>
<evidence type="ECO:0000256" key="2">
    <source>
        <dbReference type="ARBA" id="ARBA00022617"/>
    </source>
</evidence>
<organism evidence="6 7">
    <name type="scientific">Apodemus speciosus</name>
    <name type="common">Large Japanese field mouse</name>
    <dbReference type="NCBI Taxonomy" id="105296"/>
    <lineage>
        <taxon>Eukaryota</taxon>
        <taxon>Metazoa</taxon>
        <taxon>Chordata</taxon>
        <taxon>Craniata</taxon>
        <taxon>Vertebrata</taxon>
        <taxon>Euteleostomi</taxon>
        <taxon>Mammalia</taxon>
        <taxon>Eutheria</taxon>
        <taxon>Euarchontoglires</taxon>
        <taxon>Glires</taxon>
        <taxon>Rodentia</taxon>
        <taxon>Myomorpha</taxon>
        <taxon>Muroidea</taxon>
        <taxon>Muridae</taxon>
        <taxon>Murinae</taxon>
        <taxon>Apodemus</taxon>
    </lineage>
</organism>
<dbReference type="InterPro" id="IPR050196">
    <property type="entry name" value="Cytochrome_P450_Monoox"/>
</dbReference>
<dbReference type="Proteomes" id="UP001623349">
    <property type="component" value="Unassembled WGS sequence"/>
</dbReference>
<name>A0ABQ0EPG5_APOSI</name>
<keyword evidence="7" id="KW-1185">Reference proteome</keyword>
<dbReference type="InterPro" id="IPR002401">
    <property type="entry name" value="Cyt_P450_E_grp-I"/>
</dbReference>
<dbReference type="SUPFAM" id="SSF48264">
    <property type="entry name" value="Cytochrome P450"/>
    <property type="match status" value="2"/>
</dbReference>
<dbReference type="InterPro" id="IPR001128">
    <property type="entry name" value="Cyt_P450"/>
</dbReference>
<keyword evidence="3" id="KW-0479">Metal-binding</keyword>
<dbReference type="Gene3D" id="1.10.630.10">
    <property type="entry name" value="Cytochrome P450"/>
    <property type="match status" value="2"/>
</dbReference>
<sequence length="488" mass="55416">MFKEDQNLTWILRCVEKFPGACLRWIWGSKVFIQVYDPDYMKVILGRADPKADIYRFLTPWLGHGLFFLNGHKWFEHRRMLTPAFHYDILKPYVEIMADSVQVMLDKWEQISCQDSTLEIFHPVSLMMLDTIMKCAFSYQRQCPIGQGNSQSYLQAVSDLSNLMISRMKNVFLHNDIIYNLTSHGRRTNSACQIAHEHTGFVYSSVSAPLTTPELAMASQYRVVKLRKAQLQDKESIEKLRGKRCLDFLDILLFSRMEDGSSLSDKELRAEVDSFMFGGHDTPASGISWVFYALASHPDHQQRCREEIQSLLGDGSPSHGQLALQDGHSFRHHLHQMPYTTMCIKEALRLYPPVPCVCRELSSPVTFPDGRSLPRGITVVLHFLCPSPQPKSVAKSRGCLILPGLQWILPNTAMLSCPSLEDQVNCIGKQLAMNALKVTVALTLLRFELLPDPTRVPIPIQQLVLKSKNGIHLHLRKLNSATGDHEGV</sequence>